<dbReference type="GO" id="GO:0046654">
    <property type="term" value="P:tetrahydrofolate biosynthetic process"/>
    <property type="evidence" value="ECO:0007669"/>
    <property type="project" value="UniProtKB-UniRule"/>
</dbReference>
<keyword evidence="5 6" id="KW-0456">Lyase</keyword>
<dbReference type="Gene3D" id="3.30.1130.10">
    <property type="match status" value="1"/>
</dbReference>
<name>A0A845DWC5_9BACI</name>
<proteinExistence type="inferred from homology"/>
<dbReference type="PANTHER" id="PTHR42844">
    <property type="entry name" value="DIHYDRONEOPTERIN ALDOLASE 1-RELATED"/>
    <property type="match status" value="1"/>
</dbReference>
<evidence type="ECO:0000256" key="6">
    <source>
        <dbReference type="RuleBase" id="RU362079"/>
    </source>
</evidence>
<dbReference type="GO" id="GO:0004150">
    <property type="term" value="F:dihydroneopterin aldolase activity"/>
    <property type="evidence" value="ECO:0007669"/>
    <property type="project" value="UniProtKB-UniRule"/>
</dbReference>
<dbReference type="FunFam" id="3.30.1130.10:FF:000003">
    <property type="entry name" value="7,8-dihydroneopterin aldolase"/>
    <property type="match status" value="1"/>
</dbReference>
<dbReference type="EMBL" id="WMET01000009">
    <property type="protein sequence ID" value="MYL21993.1"/>
    <property type="molecule type" value="Genomic_DNA"/>
</dbReference>
<dbReference type="Pfam" id="PF02152">
    <property type="entry name" value="FolB"/>
    <property type="match status" value="1"/>
</dbReference>
<protein>
    <recommendedName>
        <fullName evidence="6">7,8-dihydroneopterin aldolase</fullName>
        <ecNumber evidence="6">4.1.2.25</ecNumber>
    </recommendedName>
</protein>
<organism evidence="8 9">
    <name type="scientific">Halobacillus litoralis</name>
    <dbReference type="NCBI Taxonomy" id="45668"/>
    <lineage>
        <taxon>Bacteria</taxon>
        <taxon>Bacillati</taxon>
        <taxon>Bacillota</taxon>
        <taxon>Bacilli</taxon>
        <taxon>Bacillales</taxon>
        <taxon>Bacillaceae</taxon>
        <taxon>Halobacillus</taxon>
    </lineage>
</organism>
<dbReference type="SUPFAM" id="SSF55620">
    <property type="entry name" value="Tetrahydrobiopterin biosynthesis enzymes-like"/>
    <property type="match status" value="1"/>
</dbReference>
<feature type="domain" description="Dihydroneopterin aldolase/epimerase" evidence="7">
    <location>
        <begin position="4"/>
        <end position="117"/>
    </location>
</feature>
<dbReference type="CDD" id="cd00534">
    <property type="entry name" value="DHNA_DHNTPE"/>
    <property type="match status" value="1"/>
</dbReference>
<comment type="catalytic activity">
    <reaction evidence="1 6">
        <text>7,8-dihydroneopterin = 6-hydroxymethyl-7,8-dihydropterin + glycolaldehyde</text>
        <dbReference type="Rhea" id="RHEA:10540"/>
        <dbReference type="ChEBI" id="CHEBI:17001"/>
        <dbReference type="ChEBI" id="CHEBI:17071"/>
        <dbReference type="ChEBI" id="CHEBI:44841"/>
        <dbReference type="EC" id="4.1.2.25"/>
    </reaction>
</comment>
<comment type="function">
    <text evidence="6">Catalyzes the conversion of 7,8-dihydroneopterin to 6-hydroxymethyl-7,8-dihydropterin.</text>
</comment>
<evidence type="ECO:0000313" key="8">
    <source>
        <dbReference type="EMBL" id="MYL21993.1"/>
    </source>
</evidence>
<evidence type="ECO:0000256" key="5">
    <source>
        <dbReference type="ARBA" id="ARBA00023239"/>
    </source>
</evidence>
<comment type="caution">
    <text evidence="8">The sequence shown here is derived from an EMBL/GenBank/DDBJ whole genome shotgun (WGS) entry which is preliminary data.</text>
</comment>
<dbReference type="NCBIfam" id="TIGR00525">
    <property type="entry name" value="folB"/>
    <property type="match status" value="1"/>
</dbReference>
<sequence length="122" mass="14017">MDKIYVNQMEFWGYHGLFPEENKLGQRFYVDLELELDLKPASQSDDMTKSIDYGAIYESTKKIVEGKACYLVESVAEQISRELFSSFPLLEGCLVKVIKPDPPIPGHYQSVAIEIYRSRSDE</sequence>
<dbReference type="InterPro" id="IPR006156">
    <property type="entry name" value="Dihydroneopterin_aldolase"/>
</dbReference>
<comment type="similarity">
    <text evidence="3 6">Belongs to the DHNA family.</text>
</comment>
<reference evidence="8 9" key="1">
    <citation type="submission" date="2019-11" db="EMBL/GenBank/DDBJ databases">
        <title>Genome sequences of 17 halophilic strains isolated from different environments.</title>
        <authorList>
            <person name="Furrow R.E."/>
        </authorList>
    </citation>
    <scope>NUCLEOTIDE SEQUENCE [LARGE SCALE GENOMIC DNA]</scope>
    <source>
        <strain evidence="8 9">22511_23_Filter</strain>
    </source>
</reference>
<gene>
    <name evidence="8" type="primary">folB</name>
    <name evidence="8" type="ORF">GLW04_19140</name>
</gene>
<dbReference type="NCBIfam" id="TIGR00526">
    <property type="entry name" value="folB_dom"/>
    <property type="match status" value="1"/>
</dbReference>
<dbReference type="PANTHER" id="PTHR42844:SF1">
    <property type="entry name" value="DIHYDRONEOPTERIN ALDOLASE 1-RELATED"/>
    <property type="match status" value="1"/>
</dbReference>
<dbReference type="GO" id="GO:0046656">
    <property type="term" value="P:folic acid biosynthetic process"/>
    <property type="evidence" value="ECO:0007669"/>
    <property type="project" value="UniProtKB-UniRule"/>
</dbReference>
<accession>A0A845DWC5</accession>
<dbReference type="InterPro" id="IPR043133">
    <property type="entry name" value="GTP-CH-I_C/QueF"/>
</dbReference>
<evidence type="ECO:0000256" key="1">
    <source>
        <dbReference type="ARBA" id="ARBA00001353"/>
    </source>
</evidence>
<evidence type="ECO:0000313" key="9">
    <source>
        <dbReference type="Proteomes" id="UP000460949"/>
    </source>
</evidence>
<evidence type="ECO:0000256" key="3">
    <source>
        <dbReference type="ARBA" id="ARBA00005708"/>
    </source>
</evidence>
<dbReference type="Proteomes" id="UP000460949">
    <property type="component" value="Unassembled WGS sequence"/>
</dbReference>
<dbReference type="AlphaFoldDB" id="A0A845DWC5"/>
<evidence type="ECO:0000256" key="4">
    <source>
        <dbReference type="ARBA" id="ARBA00022909"/>
    </source>
</evidence>
<dbReference type="EC" id="4.1.2.25" evidence="6"/>
<dbReference type="InterPro" id="IPR006157">
    <property type="entry name" value="FolB_dom"/>
</dbReference>
<keyword evidence="4 6" id="KW-0289">Folate biosynthesis</keyword>
<dbReference type="UniPathway" id="UPA00077">
    <property type="reaction ID" value="UER00154"/>
</dbReference>
<dbReference type="GO" id="GO:0005737">
    <property type="term" value="C:cytoplasm"/>
    <property type="evidence" value="ECO:0007669"/>
    <property type="project" value="TreeGrafter"/>
</dbReference>
<evidence type="ECO:0000259" key="7">
    <source>
        <dbReference type="SMART" id="SM00905"/>
    </source>
</evidence>
<comment type="pathway">
    <text evidence="2 6">Cofactor biosynthesis; tetrahydrofolate biosynthesis; 2-amino-4-hydroxy-6-hydroxymethyl-7,8-dihydropteridine diphosphate from 7,8-dihydroneopterin triphosphate: step 3/4.</text>
</comment>
<dbReference type="OrthoDB" id="9803748at2"/>
<dbReference type="SMART" id="SM00905">
    <property type="entry name" value="FolB"/>
    <property type="match status" value="1"/>
</dbReference>
<evidence type="ECO:0000256" key="2">
    <source>
        <dbReference type="ARBA" id="ARBA00005013"/>
    </source>
</evidence>
<dbReference type="RefSeq" id="WP_160839908.1">
    <property type="nucleotide sequence ID" value="NZ_JAIVAK010000015.1"/>
</dbReference>